<dbReference type="Proteomes" id="UP001642464">
    <property type="component" value="Unassembled WGS sequence"/>
</dbReference>
<name>A0ABP0R7A2_9DINO</name>
<accession>A0ABP0R7A2</accession>
<dbReference type="Gene3D" id="3.40.50.300">
    <property type="entry name" value="P-loop containing nucleotide triphosphate hydrolases"/>
    <property type="match status" value="1"/>
</dbReference>
<reference evidence="2 3" key="1">
    <citation type="submission" date="2024-02" db="EMBL/GenBank/DDBJ databases">
        <authorList>
            <person name="Chen Y."/>
            <person name="Shah S."/>
            <person name="Dougan E. K."/>
            <person name="Thang M."/>
            <person name="Chan C."/>
        </authorList>
    </citation>
    <scope>NUCLEOTIDE SEQUENCE [LARGE SCALE GENOMIC DNA]</scope>
</reference>
<dbReference type="EMBL" id="CAXAMM010040818">
    <property type="protein sequence ID" value="CAK9095648.1"/>
    <property type="molecule type" value="Genomic_DNA"/>
</dbReference>
<gene>
    <name evidence="2" type="ORF">SCF082_LOCUS44925</name>
</gene>
<comment type="caution">
    <text evidence="2">The sequence shown here is derived from an EMBL/GenBank/DDBJ whole genome shotgun (WGS) entry which is preliminary data.</text>
</comment>
<organism evidence="2 3">
    <name type="scientific">Durusdinium trenchii</name>
    <dbReference type="NCBI Taxonomy" id="1381693"/>
    <lineage>
        <taxon>Eukaryota</taxon>
        <taxon>Sar</taxon>
        <taxon>Alveolata</taxon>
        <taxon>Dinophyceae</taxon>
        <taxon>Suessiales</taxon>
        <taxon>Symbiodiniaceae</taxon>
        <taxon>Durusdinium</taxon>
    </lineage>
</organism>
<keyword evidence="3" id="KW-1185">Reference proteome</keyword>
<evidence type="ECO:0008006" key="4">
    <source>
        <dbReference type="Google" id="ProtNLM"/>
    </source>
</evidence>
<proteinExistence type="predicted"/>
<dbReference type="InterPro" id="IPR027417">
    <property type="entry name" value="P-loop_NTPase"/>
</dbReference>
<evidence type="ECO:0000313" key="2">
    <source>
        <dbReference type="EMBL" id="CAK9095648.1"/>
    </source>
</evidence>
<evidence type="ECO:0000313" key="3">
    <source>
        <dbReference type="Proteomes" id="UP001642464"/>
    </source>
</evidence>
<evidence type="ECO:0000256" key="1">
    <source>
        <dbReference type="SAM" id="Phobius"/>
    </source>
</evidence>
<keyword evidence="1" id="KW-1133">Transmembrane helix</keyword>
<keyword evidence="1" id="KW-0812">Transmembrane</keyword>
<keyword evidence="1" id="KW-0472">Membrane</keyword>
<feature type="transmembrane region" description="Helical" evidence="1">
    <location>
        <begin position="31"/>
        <end position="53"/>
    </location>
</feature>
<sequence>MLPAWCSDARLALWICLGLWLLRFGRLQVPLFLVIFHTLICLASLICSVTFYVHTTRTVFNRRAPLAFMPWWRHFMMTRPLEVLWRFLTVPLRVQPDLLILGEVRTGTTSLAAYLRALGCVGAFSPWIHPLASDKESFYFVGHYWGMVHPDAYRMCFPLKIWIWWRVLWCQERPLVFDACASHLTAPAAPALLYHACPKAALLVLVRPPELQHKSWWRLESNAIAWGRSMGMGEDFLLEGYPPKTLPEAVAWSRKAEVQEWYQEAEAEAMKVLDSGQGCCAALTSRRLPEKFLPFPGGQLLAFARMGNYAQNIRRYLRFWTAQRLVIAKTEELTEPFGRNSGAAAGSLLVAPDIEELGKTEAERQFAPVEMTEVRIGLVKPNFFDEVLNFENRVKPVLEAVGRVAEDRNLAESDDIADAFNCASVGGKLVWYDIQNLVPEPGRDLFKELPNAISALGMEDAKELVSAPELEGKFGTTLLEFCLKEGERRGYAHAYNLARLYSVVPRPASTHDCAEESLNMILAKGGKFESKDEQERVIRNYLLAAVSSQKELKAAYMKTNQPLRPPSEYDFNTHQWVKREHWAADLPLWTLLTDAERQAARENDFTVNEVPADAAEVYWATTHSQRVRCMSQIKALSG</sequence>
<feature type="transmembrane region" description="Helical" evidence="1">
    <location>
        <begin position="7"/>
        <end position="25"/>
    </location>
</feature>
<protein>
    <recommendedName>
        <fullName evidence="4">Sulfotransferase</fullName>
    </recommendedName>
</protein>
<dbReference type="SUPFAM" id="SSF52540">
    <property type="entry name" value="P-loop containing nucleoside triphosphate hydrolases"/>
    <property type="match status" value="1"/>
</dbReference>